<organism evidence="7 8">
    <name type="scientific">Acrasis kona</name>
    <dbReference type="NCBI Taxonomy" id="1008807"/>
    <lineage>
        <taxon>Eukaryota</taxon>
        <taxon>Discoba</taxon>
        <taxon>Heterolobosea</taxon>
        <taxon>Tetramitia</taxon>
        <taxon>Eutetramitia</taxon>
        <taxon>Acrasidae</taxon>
        <taxon>Acrasis</taxon>
    </lineage>
</organism>
<dbReference type="PANTHER" id="PTHR42765:SF1">
    <property type="entry name" value="ISOLEUCINE--TRNA LIGASE, MITOCHONDRIAL"/>
    <property type="match status" value="1"/>
</dbReference>
<dbReference type="Pfam" id="PF00133">
    <property type="entry name" value="tRNA-synt_1"/>
    <property type="match status" value="2"/>
</dbReference>
<dbReference type="GO" id="GO:0004822">
    <property type="term" value="F:isoleucine-tRNA ligase activity"/>
    <property type="evidence" value="ECO:0007669"/>
    <property type="project" value="TreeGrafter"/>
</dbReference>
<dbReference type="InterPro" id="IPR001412">
    <property type="entry name" value="aa-tRNA-synth_I_CS"/>
</dbReference>
<proteinExistence type="predicted"/>
<sequence>MLRLFQRRQSHVVKRLYTTNANEVNLYKQYSSTLNLPSTAFLPWIKNPSQHDKDLQKICCDHVFKWNESKSKDTPTFILHDGPPYANGSLHIGHAMNKILKDTVNRYKLLKGFKIKMGLPRSPYRATMNPIEIRQKAKEFALQAVSAQREQFKTMGVFGDWENPYTTLSPEFEASQDQSTGVQVRKLHLRKANSNTTIITLATLLT</sequence>
<keyword evidence="4" id="KW-0648">Protein biosynthesis</keyword>
<dbReference type="InterPro" id="IPR002300">
    <property type="entry name" value="aa-tRNA-synth_Ia"/>
</dbReference>
<reference evidence="7 8" key="1">
    <citation type="submission" date="2024-03" db="EMBL/GenBank/DDBJ databases">
        <title>The Acrasis kona genome and developmental transcriptomes reveal deep origins of eukaryotic multicellular pathways.</title>
        <authorList>
            <person name="Sheikh S."/>
            <person name="Fu C.-J."/>
            <person name="Brown M.W."/>
            <person name="Baldauf S.L."/>
        </authorList>
    </citation>
    <scope>NUCLEOTIDE SEQUENCE [LARGE SCALE GENOMIC DNA]</scope>
    <source>
        <strain evidence="7 8">ATCC MYA-3509</strain>
    </source>
</reference>
<evidence type="ECO:0000256" key="3">
    <source>
        <dbReference type="ARBA" id="ARBA00022840"/>
    </source>
</evidence>
<dbReference type="GO" id="GO:0005524">
    <property type="term" value="F:ATP binding"/>
    <property type="evidence" value="ECO:0007669"/>
    <property type="project" value="UniProtKB-KW"/>
</dbReference>
<feature type="domain" description="Aminoacyl-tRNA synthetase class Ia" evidence="6">
    <location>
        <begin position="120"/>
        <end position="177"/>
    </location>
</feature>
<evidence type="ECO:0000256" key="5">
    <source>
        <dbReference type="ARBA" id="ARBA00023146"/>
    </source>
</evidence>
<dbReference type="InterPro" id="IPR050081">
    <property type="entry name" value="Ile-tRNA_ligase"/>
</dbReference>
<gene>
    <name evidence="7" type="ORF">AKO1_001739</name>
</gene>
<keyword evidence="2" id="KW-0547">Nucleotide-binding</keyword>
<dbReference type="EMBL" id="JAOPGA020001200">
    <property type="protein sequence ID" value="KAL0486059.1"/>
    <property type="molecule type" value="Genomic_DNA"/>
</dbReference>
<dbReference type="InterPro" id="IPR014729">
    <property type="entry name" value="Rossmann-like_a/b/a_fold"/>
</dbReference>
<keyword evidence="1" id="KW-0436">Ligase</keyword>
<keyword evidence="8" id="KW-1185">Reference proteome</keyword>
<evidence type="ECO:0000313" key="7">
    <source>
        <dbReference type="EMBL" id="KAL0486059.1"/>
    </source>
</evidence>
<keyword evidence="3" id="KW-0067">ATP-binding</keyword>
<dbReference type="Gene3D" id="3.40.50.620">
    <property type="entry name" value="HUPs"/>
    <property type="match status" value="1"/>
</dbReference>
<dbReference type="PROSITE" id="PS00178">
    <property type="entry name" value="AA_TRNA_LIGASE_I"/>
    <property type="match status" value="1"/>
</dbReference>
<dbReference type="GO" id="GO:0006428">
    <property type="term" value="P:isoleucyl-tRNA aminoacylation"/>
    <property type="evidence" value="ECO:0007669"/>
    <property type="project" value="TreeGrafter"/>
</dbReference>
<evidence type="ECO:0000313" key="8">
    <source>
        <dbReference type="Proteomes" id="UP001431209"/>
    </source>
</evidence>
<dbReference type="AlphaFoldDB" id="A0AAW2ZBF6"/>
<dbReference type="Proteomes" id="UP001431209">
    <property type="component" value="Unassembled WGS sequence"/>
</dbReference>
<evidence type="ECO:0000256" key="4">
    <source>
        <dbReference type="ARBA" id="ARBA00022917"/>
    </source>
</evidence>
<dbReference type="SUPFAM" id="SSF52374">
    <property type="entry name" value="Nucleotidylyl transferase"/>
    <property type="match status" value="1"/>
</dbReference>
<comment type="caution">
    <text evidence="7">The sequence shown here is derived from an EMBL/GenBank/DDBJ whole genome shotgun (WGS) entry which is preliminary data.</text>
</comment>
<protein>
    <submittedName>
        <fullName evidence="7">Isoleucine tRS</fullName>
    </submittedName>
</protein>
<name>A0AAW2ZBF6_9EUKA</name>
<evidence type="ECO:0000256" key="2">
    <source>
        <dbReference type="ARBA" id="ARBA00022741"/>
    </source>
</evidence>
<dbReference type="GO" id="GO:0005739">
    <property type="term" value="C:mitochondrion"/>
    <property type="evidence" value="ECO:0007669"/>
    <property type="project" value="TreeGrafter"/>
</dbReference>
<accession>A0AAW2ZBF6</accession>
<feature type="domain" description="Aminoacyl-tRNA synthetase class Ia" evidence="6">
    <location>
        <begin position="62"/>
        <end position="116"/>
    </location>
</feature>
<evidence type="ECO:0000259" key="6">
    <source>
        <dbReference type="Pfam" id="PF00133"/>
    </source>
</evidence>
<dbReference type="GO" id="GO:0032543">
    <property type="term" value="P:mitochondrial translation"/>
    <property type="evidence" value="ECO:0007669"/>
    <property type="project" value="TreeGrafter"/>
</dbReference>
<keyword evidence="5" id="KW-0030">Aminoacyl-tRNA synthetase</keyword>
<dbReference type="PANTHER" id="PTHR42765">
    <property type="entry name" value="SOLEUCYL-TRNA SYNTHETASE"/>
    <property type="match status" value="1"/>
</dbReference>
<evidence type="ECO:0000256" key="1">
    <source>
        <dbReference type="ARBA" id="ARBA00022598"/>
    </source>
</evidence>